<dbReference type="SUPFAM" id="SSF55961">
    <property type="entry name" value="Bet v1-like"/>
    <property type="match status" value="1"/>
</dbReference>
<dbReference type="AlphaFoldDB" id="A0AA39WBZ5"/>
<dbReference type="InterPro" id="IPR015075">
    <property type="entry name" value="AtaL"/>
</dbReference>
<comment type="caution">
    <text evidence="1">The sequence shown here is derived from an EMBL/GenBank/DDBJ whole genome shotgun (WGS) entry which is preliminary data.</text>
</comment>
<evidence type="ECO:0000313" key="1">
    <source>
        <dbReference type="EMBL" id="KAK0611335.1"/>
    </source>
</evidence>
<protein>
    <submittedName>
        <fullName evidence="1">Duf1857 domain-containing protein</fullName>
    </submittedName>
</protein>
<organism evidence="1 2">
    <name type="scientific">Immersiella caudata</name>
    <dbReference type="NCBI Taxonomy" id="314043"/>
    <lineage>
        <taxon>Eukaryota</taxon>
        <taxon>Fungi</taxon>
        <taxon>Dikarya</taxon>
        <taxon>Ascomycota</taxon>
        <taxon>Pezizomycotina</taxon>
        <taxon>Sordariomycetes</taxon>
        <taxon>Sordariomycetidae</taxon>
        <taxon>Sordariales</taxon>
        <taxon>Lasiosphaeriaceae</taxon>
        <taxon>Immersiella</taxon>
    </lineage>
</organism>
<dbReference type="Pfam" id="PF08982">
    <property type="entry name" value="AtaL"/>
    <property type="match status" value="1"/>
</dbReference>
<dbReference type="InterPro" id="IPR023393">
    <property type="entry name" value="START-like_dom_sf"/>
</dbReference>
<dbReference type="Gene3D" id="3.30.530.20">
    <property type="match status" value="1"/>
</dbReference>
<dbReference type="CDD" id="cd08863">
    <property type="entry name" value="SRPBCC_DUF1857"/>
    <property type="match status" value="1"/>
</dbReference>
<evidence type="ECO:0000313" key="2">
    <source>
        <dbReference type="Proteomes" id="UP001175000"/>
    </source>
</evidence>
<proteinExistence type="predicted"/>
<dbReference type="Proteomes" id="UP001175000">
    <property type="component" value="Unassembled WGS sequence"/>
</dbReference>
<reference evidence="1" key="1">
    <citation type="submission" date="2023-06" db="EMBL/GenBank/DDBJ databases">
        <title>Genome-scale phylogeny and comparative genomics of the fungal order Sordariales.</title>
        <authorList>
            <consortium name="Lawrence Berkeley National Laboratory"/>
            <person name="Hensen N."/>
            <person name="Bonometti L."/>
            <person name="Westerberg I."/>
            <person name="Brannstrom I.O."/>
            <person name="Guillou S."/>
            <person name="Cros-Aarteil S."/>
            <person name="Calhoun S."/>
            <person name="Haridas S."/>
            <person name="Kuo A."/>
            <person name="Mondo S."/>
            <person name="Pangilinan J."/>
            <person name="Riley R."/>
            <person name="Labutti K."/>
            <person name="Andreopoulos B."/>
            <person name="Lipzen A."/>
            <person name="Chen C."/>
            <person name="Yanf M."/>
            <person name="Daum C."/>
            <person name="Ng V."/>
            <person name="Clum A."/>
            <person name="Steindorff A."/>
            <person name="Ohm R."/>
            <person name="Martin F."/>
            <person name="Silar P."/>
            <person name="Natvig D."/>
            <person name="Lalanne C."/>
            <person name="Gautier V."/>
            <person name="Ament-Velasquez S.L."/>
            <person name="Kruys A."/>
            <person name="Hutchinson M.I."/>
            <person name="Powell A.J."/>
            <person name="Barry K."/>
            <person name="Miller A.N."/>
            <person name="Grigoriev I.V."/>
            <person name="Debuchy R."/>
            <person name="Gladieux P."/>
            <person name="Thoren M.H."/>
            <person name="Johannesson H."/>
        </authorList>
    </citation>
    <scope>NUCLEOTIDE SEQUENCE</scope>
    <source>
        <strain evidence="1">CBS 606.72</strain>
    </source>
</reference>
<gene>
    <name evidence="1" type="ORF">B0T14DRAFT_439776</name>
</gene>
<accession>A0AA39WBZ5</accession>
<dbReference type="EMBL" id="JAULSU010000007">
    <property type="protein sequence ID" value="KAK0611335.1"/>
    <property type="molecule type" value="Genomic_DNA"/>
</dbReference>
<sequence>MVVFNLAYTAPINRPDQSVLTWDQVWAGLQRKVRHAQEFVPLIVKCDVVKEEVAKRDEDVTVVTRNVVFKDGNGPKADGEPVQEICKEYPPCRVDFHQENGTKIANYVSQGPSGQPEDLFMTYVFEWRHPGVEAGSEQAGKMEAQHKKTAKMAVESSIETIRRLVSEGKI</sequence>
<name>A0AA39WBZ5_9PEZI</name>
<keyword evidence="2" id="KW-1185">Reference proteome</keyword>